<evidence type="ECO:0000313" key="1">
    <source>
        <dbReference type="EMBL" id="JAH10999.1"/>
    </source>
</evidence>
<dbReference type="AlphaFoldDB" id="A0A0E9Q2M8"/>
<sequence>MTMLVFKNFFYYKPSFNECFQVNSE</sequence>
<reference evidence="1" key="1">
    <citation type="submission" date="2014-11" db="EMBL/GenBank/DDBJ databases">
        <authorList>
            <person name="Amaro Gonzalez C."/>
        </authorList>
    </citation>
    <scope>NUCLEOTIDE SEQUENCE</scope>
</reference>
<organism evidence="1">
    <name type="scientific">Anguilla anguilla</name>
    <name type="common">European freshwater eel</name>
    <name type="synonym">Muraena anguilla</name>
    <dbReference type="NCBI Taxonomy" id="7936"/>
    <lineage>
        <taxon>Eukaryota</taxon>
        <taxon>Metazoa</taxon>
        <taxon>Chordata</taxon>
        <taxon>Craniata</taxon>
        <taxon>Vertebrata</taxon>
        <taxon>Euteleostomi</taxon>
        <taxon>Actinopterygii</taxon>
        <taxon>Neopterygii</taxon>
        <taxon>Teleostei</taxon>
        <taxon>Anguilliformes</taxon>
        <taxon>Anguillidae</taxon>
        <taxon>Anguilla</taxon>
    </lineage>
</organism>
<dbReference type="EMBL" id="GBXM01097578">
    <property type="protein sequence ID" value="JAH10999.1"/>
    <property type="molecule type" value="Transcribed_RNA"/>
</dbReference>
<proteinExistence type="predicted"/>
<accession>A0A0E9Q2M8</accession>
<protein>
    <submittedName>
        <fullName evidence="1">Uncharacterized protein</fullName>
    </submittedName>
</protein>
<name>A0A0E9Q2M8_ANGAN</name>
<reference evidence="1" key="2">
    <citation type="journal article" date="2015" name="Fish Shellfish Immunol.">
        <title>Early steps in the European eel (Anguilla anguilla)-Vibrio vulnificus interaction in the gills: Role of the RtxA13 toxin.</title>
        <authorList>
            <person name="Callol A."/>
            <person name="Pajuelo D."/>
            <person name="Ebbesson L."/>
            <person name="Teles M."/>
            <person name="MacKenzie S."/>
            <person name="Amaro C."/>
        </authorList>
    </citation>
    <scope>NUCLEOTIDE SEQUENCE</scope>
</reference>